<reference evidence="5" key="1">
    <citation type="journal article" date="2014" name="Int. J. Syst. Evol. Microbiol.">
        <title>Complete genome sequence of Corynebacterium casei LMG S-19264T (=DSM 44701T), isolated from a smear-ripened cheese.</title>
        <authorList>
            <consortium name="US DOE Joint Genome Institute (JGI-PGF)"/>
            <person name="Walter F."/>
            <person name="Albersmeier A."/>
            <person name="Kalinowski J."/>
            <person name="Ruckert C."/>
        </authorList>
    </citation>
    <scope>NUCLEOTIDE SEQUENCE</scope>
    <source>
        <strain evidence="5">VKM Ac-1401</strain>
    </source>
</reference>
<dbReference type="GO" id="GO:0043200">
    <property type="term" value="P:response to amino acid"/>
    <property type="evidence" value="ECO:0007669"/>
    <property type="project" value="TreeGrafter"/>
</dbReference>
<gene>
    <name evidence="5" type="ORF">GCM10017584_30990</name>
</gene>
<dbReference type="GO" id="GO:0043565">
    <property type="term" value="F:sequence-specific DNA binding"/>
    <property type="evidence" value="ECO:0007669"/>
    <property type="project" value="InterPro"/>
</dbReference>
<dbReference type="SUPFAM" id="SSF46785">
    <property type="entry name" value="Winged helix' DNA-binding domain"/>
    <property type="match status" value="1"/>
</dbReference>
<keyword evidence="2" id="KW-0238">DNA-binding</keyword>
<dbReference type="Gene3D" id="3.30.70.920">
    <property type="match status" value="1"/>
</dbReference>
<keyword evidence="1" id="KW-0805">Transcription regulation</keyword>
<dbReference type="Proteomes" id="UP001142372">
    <property type="component" value="Unassembled WGS sequence"/>
</dbReference>
<feature type="domain" description="HTH asnC-type" evidence="4">
    <location>
        <begin position="4"/>
        <end position="65"/>
    </location>
</feature>
<protein>
    <submittedName>
        <fullName evidence="5">AsnC family transcriptional regulator</fullName>
    </submittedName>
</protein>
<dbReference type="SMART" id="SM00344">
    <property type="entry name" value="HTH_ASNC"/>
    <property type="match status" value="1"/>
</dbReference>
<dbReference type="GO" id="GO:0005829">
    <property type="term" value="C:cytosol"/>
    <property type="evidence" value="ECO:0007669"/>
    <property type="project" value="TreeGrafter"/>
</dbReference>
<keyword evidence="6" id="KW-1185">Reference proteome</keyword>
<evidence type="ECO:0000256" key="1">
    <source>
        <dbReference type="ARBA" id="ARBA00023015"/>
    </source>
</evidence>
<dbReference type="InterPro" id="IPR019887">
    <property type="entry name" value="Tscrpt_reg_AsnC/Lrp_C"/>
</dbReference>
<dbReference type="InterPro" id="IPR036390">
    <property type="entry name" value="WH_DNA-bd_sf"/>
</dbReference>
<dbReference type="Gene3D" id="1.10.10.10">
    <property type="entry name" value="Winged helix-like DNA-binding domain superfamily/Winged helix DNA-binding domain"/>
    <property type="match status" value="1"/>
</dbReference>
<dbReference type="InterPro" id="IPR036388">
    <property type="entry name" value="WH-like_DNA-bd_sf"/>
</dbReference>
<dbReference type="AlphaFoldDB" id="A0A9W6HBN0"/>
<proteinExistence type="predicted"/>
<evidence type="ECO:0000313" key="6">
    <source>
        <dbReference type="Proteomes" id="UP001142372"/>
    </source>
</evidence>
<dbReference type="PRINTS" id="PR00033">
    <property type="entry name" value="HTHASNC"/>
</dbReference>
<evidence type="ECO:0000259" key="4">
    <source>
        <dbReference type="PROSITE" id="PS50956"/>
    </source>
</evidence>
<dbReference type="PANTHER" id="PTHR30154">
    <property type="entry name" value="LEUCINE-RESPONSIVE REGULATORY PROTEIN"/>
    <property type="match status" value="1"/>
</dbReference>
<evidence type="ECO:0000313" key="5">
    <source>
        <dbReference type="EMBL" id="GLJ77525.1"/>
    </source>
</evidence>
<accession>A0A9W6HBN0</accession>
<dbReference type="InterPro" id="IPR011991">
    <property type="entry name" value="ArsR-like_HTH"/>
</dbReference>
<dbReference type="Pfam" id="PF13412">
    <property type="entry name" value="HTH_24"/>
    <property type="match status" value="1"/>
</dbReference>
<dbReference type="EMBL" id="BSEN01000015">
    <property type="protein sequence ID" value="GLJ77525.1"/>
    <property type="molecule type" value="Genomic_DNA"/>
</dbReference>
<comment type="caution">
    <text evidence="5">The sequence shown here is derived from an EMBL/GenBank/DDBJ whole genome shotgun (WGS) entry which is preliminary data.</text>
</comment>
<dbReference type="InterPro" id="IPR019888">
    <property type="entry name" value="Tscrpt_reg_AsnC-like"/>
</dbReference>
<keyword evidence="3" id="KW-0804">Transcription</keyword>
<name>A0A9W6HBN0_9MICO</name>
<dbReference type="Pfam" id="PF01037">
    <property type="entry name" value="AsnC_trans_reg"/>
    <property type="match status" value="1"/>
</dbReference>
<dbReference type="CDD" id="cd00090">
    <property type="entry name" value="HTH_ARSR"/>
    <property type="match status" value="1"/>
</dbReference>
<dbReference type="InterPro" id="IPR000485">
    <property type="entry name" value="AsnC-type_HTH_dom"/>
</dbReference>
<reference evidence="5" key="2">
    <citation type="submission" date="2023-01" db="EMBL/GenBank/DDBJ databases">
        <authorList>
            <person name="Sun Q."/>
            <person name="Evtushenko L."/>
        </authorList>
    </citation>
    <scope>NUCLEOTIDE SEQUENCE</scope>
    <source>
        <strain evidence="5">VKM Ac-1401</strain>
    </source>
</reference>
<evidence type="ECO:0000256" key="3">
    <source>
        <dbReference type="ARBA" id="ARBA00023163"/>
    </source>
</evidence>
<sequence>MPTIDSTDRRILVALTDDPRATNVTIADRLGLSRNTVQARVAALERSGVFLSFDRRISAHAAGYPLAAFVTVHVQQQKLAAIVEQLATIPEIVQAHGLSGPSDLLVRVVCVDAEDLFRITGAIQACDGVERAETALDMGELIPFRLHPLLARDAAR</sequence>
<organism evidence="5 6">
    <name type="scientific">Leifsonia poae</name>
    <dbReference type="NCBI Taxonomy" id="110933"/>
    <lineage>
        <taxon>Bacteria</taxon>
        <taxon>Bacillati</taxon>
        <taxon>Actinomycetota</taxon>
        <taxon>Actinomycetes</taxon>
        <taxon>Micrococcales</taxon>
        <taxon>Microbacteriaceae</taxon>
        <taxon>Leifsonia</taxon>
    </lineage>
</organism>
<dbReference type="InterPro" id="IPR011008">
    <property type="entry name" value="Dimeric_a/b-barrel"/>
</dbReference>
<dbReference type="RefSeq" id="WP_271178161.1">
    <property type="nucleotide sequence ID" value="NZ_BAAAJO010000003.1"/>
</dbReference>
<dbReference type="PROSITE" id="PS50956">
    <property type="entry name" value="HTH_ASNC_2"/>
    <property type="match status" value="1"/>
</dbReference>
<dbReference type="PANTHER" id="PTHR30154:SF34">
    <property type="entry name" value="TRANSCRIPTIONAL REGULATOR AZLB"/>
    <property type="match status" value="1"/>
</dbReference>
<dbReference type="SUPFAM" id="SSF54909">
    <property type="entry name" value="Dimeric alpha+beta barrel"/>
    <property type="match status" value="1"/>
</dbReference>
<evidence type="ECO:0000256" key="2">
    <source>
        <dbReference type="ARBA" id="ARBA00023125"/>
    </source>
</evidence>